<proteinExistence type="predicted"/>
<organism evidence="2">
    <name type="scientific">Arundo donax</name>
    <name type="common">Giant reed</name>
    <name type="synonym">Donax arundinaceus</name>
    <dbReference type="NCBI Taxonomy" id="35708"/>
    <lineage>
        <taxon>Eukaryota</taxon>
        <taxon>Viridiplantae</taxon>
        <taxon>Streptophyta</taxon>
        <taxon>Embryophyta</taxon>
        <taxon>Tracheophyta</taxon>
        <taxon>Spermatophyta</taxon>
        <taxon>Magnoliopsida</taxon>
        <taxon>Liliopsida</taxon>
        <taxon>Poales</taxon>
        <taxon>Poaceae</taxon>
        <taxon>PACMAD clade</taxon>
        <taxon>Arundinoideae</taxon>
        <taxon>Arundineae</taxon>
        <taxon>Arundo</taxon>
    </lineage>
</organism>
<dbReference type="AlphaFoldDB" id="A0A0A9GB68"/>
<name>A0A0A9GB68_ARUDO</name>
<reference evidence="2" key="1">
    <citation type="submission" date="2014-09" db="EMBL/GenBank/DDBJ databases">
        <authorList>
            <person name="Magalhaes I.L.F."/>
            <person name="Oliveira U."/>
            <person name="Santos F.R."/>
            <person name="Vidigal T.H.D.A."/>
            <person name="Brescovit A.D."/>
            <person name="Santos A.J."/>
        </authorList>
    </citation>
    <scope>NUCLEOTIDE SEQUENCE</scope>
    <source>
        <tissue evidence="2">Shoot tissue taken approximately 20 cm above the soil surface</tissue>
    </source>
</reference>
<evidence type="ECO:0000313" key="2">
    <source>
        <dbReference type="EMBL" id="JAE20674.1"/>
    </source>
</evidence>
<dbReference type="EMBL" id="GBRH01177222">
    <property type="protein sequence ID" value="JAE20674.1"/>
    <property type="molecule type" value="Transcribed_RNA"/>
</dbReference>
<evidence type="ECO:0000256" key="1">
    <source>
        <dbReference type="SAM" id="MobiDB-lite"/>
    </source>
</evidence>
<accession>A0A0A9GB68</accession>
<protein>
    <submittedName>
        <fullName evidence="2">Uncharacterized protein</fullName>
    </submittedName>
</protein>
<reference evidence="2" key="2">
    <citation type="journal article" date="2015" name="Data Brief">
        <title>Shoot transcriptome of the giant reed, Arundo donax.</title>
        <authorList>
            <person name="Barrero R.A."/>
            <person name="Guerrero F.D."/>
            <person name="Moolhuijzen P."/>
            <person name="Goolsby J.A."/>
            <person name="Tidwell J."/>
            <person name="Bellgard S.E."/>
            <person name="Bellgard M.I."/>
        </authorList>
    </citation>
    <scope>NUCLEOTIDE SEQUENCE</scope>
    <source>
        <tissue evidence="2">Shoot tissue taken approximately 20 cm above the soil surface</tissue>
    </source>
</reference>
<feature type="compositionally biased region" description="Pro residues" evidence="1">
    <location>
        <begin position="51"/>
        <end position="60"/>
    </location>
</feature>
<sequence>MNLGRPSPSAPSRKWLSCHRQPPAPPMLHLQMPMNVAPQMQFTLQQQGAPPFRPMQPPPGMQYFQPQSQ</sequence>
<feature type="region of interest" description="Disordered" evidence="1">
    <location>
        <begin position="45"/>
        <end position="69"/>
    </location>
</feature>
<feature type="region of interest" description="Disordered" evidence="1">
    <location>
        <begin position="1"/>
        <end position="24"/>
    </location>
</feature>